<evidence type="ECO:0000256" key="1">
    <source>
        <dbReference type="SAM" id="SignalP"/>
    </source>
</evidence>
<dbReference type="Proteomes" id="UP000886749">
    <property type="component" value="Unassembled WGS sequence"/>
</dbReference>
<keyword evidence="1" id="KW-0732">Signal</keyword>
<feature type="chain" id="PRO_5038646161" evidence="1">
    <location>
        <begin position="31"/>
        <end position="208"/>
    </location>
</feature>
<feature type="signal peptide" evidence="1">
    <location>
        <begin position="1"/>
        <end position="30"/>
    </location>
</feature>
<accession>A0A9D1AJ74</accession>
<comment type="caution">
    <text evidence="2">The sequence shown here is derived from an EMBL/GenBank/DDBJ whole genome shotgun (WGS) entry which is preliminary data.</text>
</comment>
<organism evidence="2 3">
    <name type="scientific">Candidatus Egerieicola pullicola</name>
    <dbReference type="NCBI Taxonomy" id="2840775"/>
    <lineage>
        <taxon>Bacteria</taxon>
        <taxon>Bacillati</taxon>
        <taxon>Bacillota</taxon>
        <taxon>Clostridia</taxon>
        <taxon>Eubacteriales</taxon>
        <taxon>Oscillospiraceae</taxon>
        <taxon>Oscillospiraceae incertae sedis</taxon>
        <taxon>Candidatus Egerieicola</taxon>
    </lineage>
</organism>
<dbReference type="AlphaFoldDB" id="A0A9D1AJ74"/>
<sequence>MKTIWKSLCRWLLPLFLLGLLLCFSPSAQAQGDSNQDWPPERLLQRHDPRHPENTILDWEHSIVTYRADRSEITDGASWSRVPGRDSFDPPNFYPNTDLTQSLSVSETYLGSRGVEYRYFPASSPGRNCLASMSVSMGGYGIDNGVIEIRLAGLDGFLQSQTTADWSSPWIHLFSVEGTTPYAKQVVFAGYRMELGNIFTTIEDIYQF</sequence>
<gene>
    <name evidence="2" type="ORF">IAB36_05075</name>
</gene>
<protein>
    <submittedName>
        <fullName evidence="2">Uncharacterized protein</fullName>
    </submittedName>
</protein>
<evidence type="ECO:0000313" key="3">
    <source>
        <dbReference type="Proteomes" id="UP000886749"/>
    </source>
</evidence>
<evidence type="ECO:0000313" key="2">
    <source>
        <dbReference type="EMBL" id="HIR41180.1"/>
    </source>
</evidence>
<name>A0A9D1AJ74_9FIRM</name>
<reference evidence="2" key="1">
    <citation type="submission" date="2020-10" db="EMBL/GenBank/DDBJ databases">
        <authorList>
            <person name="Gilroy R."/>
        </authorList>
    </citation>
    <scope>NUCLEOTIDE SEQUENCE</scope>
    <source>
        <strain evidence="2">CHK184-25365</strain>
    </source>
</reference>
<proteinExistence type="predicted"/>
<reference evidence="2" key="2">
    <citation type="journal article" date="2021" name="PeerJ">
        <title>Extensive microbial diversity within the chicken gut microbiome revealed by metagenomics and culture.</title>
        <authorList>
            <person name="Gilroy R."/>
            <person name="Ravi A."/>
            <person name="Getino M."/>
            <person name="Pursley I."/>
            <person name="Horton D.L."/>
            <person name="Alikhan N.F."/>
            <person name="Baker D."/>
            <person name="Gharbi K."/>
            <person name="Hall N."/>
            <person name="Watson M."/>
            <person name="Adriaenssens E.M."/>
            <person name="Foster-Nyarko E."/>
            <person name="Jarju S."/>
            <person name="Secka A."/>
            <person name="Antonio M."/>
            <person name="Oren A."/>
            <person name="Chaudhuri R.R."/>
            <person name="La Ragione R."/>
            <person name="Hildebrand F."/>
            <person name="Pallen M.J."/>
        </authorList>
    </citation>
    <scope>NUCLEOTIDE SEQUENCE</scope>
    <source>
        <strain evidence="2">CHK184-25365</strain>
    </source>
</reference>
<dbReference type="EMBL" id="DVGY01000111">
    <property type="protein sequence ID" value="HIR41180.1"/>
    <property type="molecule type" value="Genomic_DNA"/>
</dbReference>